<reference evidence="1" key="1">
    <citation type="submission" date="2018-01" db="EMBL/GenBank/DDBJ databases">
        <title>An insight into the sialome of Amazonian anophelines.</title>
        <authorList>
            <person name="Ribeiro J.M."/>
            <person name="Scarpassa V."/>
            <person name="Calvo E."/>
        </authorList>
    </citation>
    <scope>NUCLEOTIDE SEQUENCE</scope>
    <source>
        <tissue evidence="1">Salivary glands</tissue>
    </source>
</reference>
<dbReference type="EMBL" id="GGFJ01013196">
    <property type="protein sequence ID" value="MBW62337.1"/>
    <property type="molecule type" value="Transcribed_RNA"/>
</dbReference>
<name>A0A2M4CAJ0_9DIPT</name>
<accession>A0A2M4CAJ0</accession>
<proteinExistence type="predicted"/>
<protein>
    <submittedName>
        <fullName evidence="1">Putative secreted protein</fullName>
    </submittedName>
</protein>
<organism evidence="1">
    <name type="scientific">Anopheles marajoara</name>
    <dbReference type="NCBI Taxonomy" id="58244"/>
    <lineage>
        <taxon>Eukaryota</taxon>
        <taxon>Metazoa</taxon>
        <taxon>Ecdysozoa</taxon>
        <taxon>Arthropoda</taxon>
        <taxon>Hexapoda</taxon>
        <taxon>Insecta</taxon>
        <taxon>Pterygota</taxon>
        <taxon>Neoptera</taxon>
        <taxon>Endopterygota</taxon>
        <taxon>Diptera</taxon>
        <taxon>Nematocera</taxon>
        <taxon>Culicoidea</taxon>
        <taxon>Culicidae</taxon>
        <taxon>Anophelinae</taxon>
        <taxon>Anopheles</taxon>
    </lineage>
</organism>
<evidence type="ECO:0000313" key="1">
    <source>
        <dbReference type="EMBL" id="MBW62337.1"/>
    </source>
</evidence>
<sequence>MFPRIRLPFPFDLLYGVWRVVGWNHTSYHPALVNQDWLMFRRLPRTCQKKLSCCYCFYSCLHRQYTVMNFVGVPLRPSNLWNNCHQ</sequence>
<dbReference type="AlphaFoldDB" id="A0A2M4CAJ0"/>